<dbReference type="PANTHER" id="PTHR16011">
    <property type="entry name" value="IFT57/HIPPI"/>
    <property type="match status" value="1"/>
</dbReference>
<dbReference type="GO" id="GO:1905515">
    <property type="term" value="P:non-motile cilium assembly"/>
    <property type="evidence" value="ECO:0007669"/>
    <property type="project" value="TreeGrafter"/>
</dbReference>
<comment type="subcellular location">
    <subcellularLocation>
        <location evidence="1">Cell projection</location>
        <location evidence="1">Cilium</location>
    </subcellularLocation>
</comment>
<keyword evidence="4" id="KW-0966">Cell projection</keyword>
<dbReference type="EMBL" id="RRYP01002777">
    <property type="protein sequence ID" value="TNV84429.1"/>
    <property type="molecule type" value="Genomic_DNA"/>
</dbReference>
<evidence type="ECO:0000256" key="3">
    <source>
        <dbReference type="ARBA" id="ARBA00023069"/>
    </source>
</evidence>
<dbReference type="AlphaFoldDB" id="A0A8J8P264"/>
<name>A0A8J8P264_HALGN</name>
<dbReference type="GO" id="GO:0005929">
    <property type="term" value="C:cilium"/>
    <property type="evidence" value="ECO:0007669"/>
    <property type="project" value="UniProtKB-SubCell"/>
</dbReference>
<accession>A0A8J8P264</accession>
<keyword evidence="3" id="KW-0969">Cilium</keyword>
<gene>
    <name evidence="5" type="ORF">FGO68_gene4548</name>
</gene>
<evidence type="ECO:0000256" key="4">
    <source>
        <dbReference type="ARBA" id="ARBA00023273"/>
    </source>
</evidence>
<organism evidence="5 6">
    <name type="scientific">Halteria grandinella</name>
    <dbReference type="NCBI Taxonomy" id="5974"/>
    <lineage>
        <taxon>Eukaryota</taxon>
        <taxon>Sar</taxon>
        <taxon>Alveolata</taxon>
        <taxon>Ciliophora</taxon>
        <taxon>Intramacronucleata</taxon>
        <taxon>Spirotrichea</taxon>
        <taxon>Stichotrichia</taxon>
        <taxon>Sporadotrichida</taxon>
        <taxon>Halteriidae</taxon>
        <taxon>Halteria</taxon>
    </lineage>
</organism>
<dbReference type="GO" id="GO:0005815">
    <property type="term" value="C:microtubule organizing center"/>
    <property type="evidence" value="ECO:0007669"/>
    <property type="project" value="TreeGrafter"/>
</dbReference>
<dbReference type="GO" id="GO:0042073">
    <property type="term" value="P:intraciliary transport"/>
    <property type="evidence" value="ECO:0007669"/>
    <property type="project" value="TreeGrafter"/>
</dbReference>
<dbReference type="InterPro" id="IPR019530">
    <property type="entry name" value="Intra-flagellar_transport_57"/>
</dbReference>
<sequence>MIQYDRFKSKEEAIERLLIDVKRFKVALPDNFNAHMLYDGCGEGVCYIVNDLTNRELIRKNFKFEIHRVLDEAPIDEDIKSETDRDDHIIEGSTVFNNLDFMDREHLAISRMAADRLTKAGGKDLTHESIQYKFKKGKYFQELNKEPVDDDLHSHFQNLLANETTIGRSDPLFRGTDANTGSTMASSEHAITSRSFAIPNQPSGVLQSTRQRHQLQLEEVIQEKEILESSVDPVEWKKECDRVAGQLKMKVNASKTLSSREMEAEEIANRRSMMLDHFKVVREFSKSNIPIMIEGLCNKWESELITIRTKETLITNHNETLILDIKGTQEQRNVLLKELRKGTKSIDSKLKESEEIESQFESITEQIDHIMKTVDKNQQEEKLSTLKKRLGTIKHDVTYHLSLREGLLRTQLEKELFKIEEERLFRETLTFTQKQHRRGQTSIKIGKDKRQASIRECDAFQDTLTRRQIIIDADASYDSDFD</sequence>
<evidence type="ECO:0000256" key="1">
    <source>
        <dbReference type="ARBA" id="ARBA00004138"/>
    </source>
</evidence>
<dbReference type="GO" id="GO:0030992">
    <property type="term" value="C:intraciliary transport particle B"/>
    <property type="evidence" value="ECO:0007669"/>
    <property type="project" value="TreeGrafter"/>
</dbReference>
<dbReference type="GO" id="GO:0005794">
    <property type="term" value="C:Golgi apparatus"/>
    <property type="evidence" value="ECO:0007669"/>
    <property type="project" value="TreeGrafter"/>
</dbReference>
<comment type="caution">
    <text evidence="5">The sequence shown here is derived from an EMBL/GenBank/DDBJ whole genome shotgun (WGS) entry which is preliminary data.</text>
</comment>
<evidence type="ECO:0000313" key="6">
    <source>
        <dbReference type="Proteomes" id="UP000785679"/>
    </source>
</evidence>
<dbReference type="Pfam" id="PF10498">
    <property type="entry name" value="IFT57"/>
    <property type="match status" value="1"/>
</dbReference>
<proteinExistence type="inferred from homology"/>
<keyword evidence="6" id="KW-1185">Reference proteome</keyword>
<dbReference type="PANTHER" id="PTHR16011:SF0">
    <property type="entry name" value="INTRAFLAGELLAR TRANSPORT PROTEIN 57 HOMOLOG"/>
    <property type="match status" value="1"/>
</dbReference>
<comment type="similarity">
    <text evidence="2">Belongs to the IFT57 family.</text>
</comment>
<dbReference type="Proteomes" id="UP000785679">
    <property type="component" value="Unassembled WGS sequence"/>
</dbReference>
<evidence type="ECO:0000313" key="5">
    <source>
        <dbReference type="EMBL" id="TNV84429.1"/>
    </source>
</evidence>
<reference evidence="5" key="1">
    <citation type="submission" date="2019-06" db="EMBL/GenBank/DDBJ databases">
        <authorList>
            <person name="Zheng W."/>
        </authorList>
    </citation>
    <scope>NUCLEOTIDE SEQUENCE</scope>
    <source>
        <strain evidence="5">QDHG01</strain>
    </source>
</reference>
<protein>
    <submittedName>
        <fullName evidence="5">Uncharacterized protein</fullName>
    </submittedName>
</protein>
<evidence type="ECO:0000256" key="2">
    <source>
        <dbReference type="ARBA" id="ARBA00009415"/>
    </source>
</evidence>